<dbReference type="PANTHER" id="PTHR43394:SF1">
    <property type="entry name" value="ATP-BINDING CASSETTE SUB-FAMILY B MEMBER 10, MITOCHONDRIAL"/>
    <property type="match status" value="1"/>
</dbReference>
<dbReference type="Gene3D" id="1.20.1560.10">
    <property type="entry name" value="ABC transporter type 1, transmembrane domain"/>
    <property type="match status" value="1"/>
</dbReference>
<feature type="transmembrane region" description="Helical" evidence="7">
    <location>
        <begin position="168"/>
        <end position="186"/>
    </location>
</feature>
<dbReference type="CDD" id="cd18575">
    <property type="entry name" value="ABC_6TM_bac_exporter_ABCB8_10_like"/>
    <property type="match status" value="1"/>
</dbReference>
<dbReference type="Gene3D" id="3.40.50.300">
    <property type="entry name" value="P-loop containing nucleotide triphosphate hydrolases"/>
    <property type="match status" value="1"/>
</dbReference>
<name>A0A423NZB2_PSEFL</name>
<dbReference type="EMBL" id="MOBZ01000020">
    <property type="protein sequence ID" value="ROO03737.1"/>
    <property type="molecule type" value="Genomic_DNA"/>
</dbReference>
<dbReference type="InterPro" id="IPR011527">
    <property type="entry name" value="ABC1_TM_dom"/>
</dbReference>
<dbReference type="SUPFAM" id="SSF90123">
    <property type="entry name" value="ABC transporter transmembrane region"/>
    <property type="match status" value="1"/>
</dbReference>
<feature type="domain" description="ABC transporter" evidence="8">
    <location>
        <begin position="346"/>
        <end position="582"/>
    </location>
</feature>
<dbReference type="AlphaFoldDB" id="A0A423NZB2"/>
<feature type="domain" description="ABC transmembrane type-1" evidence="9">
    <location>
        <begin position="28"/>
        <end position="310"/>
    </location>
</feature>
<evidence type="ECO:0000259" key="9">
    <source>
        <dbReference type="PROSITE" id="PS50929"/>
    </source>
</evidence>
<dbReference type="PROSITE" id="PS00211">
    <property type="entry name" value="ABC_TRANSPORTER_1"/>
    <property type="match status" value="1"/>
</dbReference>
<dbReference type="InterPro" id="IPR039421">
    <property type="entry name" value="Type_1_exporter"/>
</dbReference>
<gene>
    <name evidence="10" type="ORF">BK673_23955</name>
</gene>
<dbReference type="GO" id="GO:0016887">
    <property type="term" value="F:ATP hydrolysis activity"/>
    <property type="evidence" value="ECO:0007669"/>
    <property type="project" value="InterPro"/>
</dbReference>
<evidence type="ECO:0000313" key="10">
    <source>
        <dbReference type="EMBL" id="ROO03737.1"/>
    </source>
</evidence>
<dbReference type="Pfam" id="PF00664">
    <property type="entry name" value="ABC_membrane"/>
    <property type="match status" value="1"/>
</dbReference>
<dbReference type="Proteomes" id="UP000283619">
    <property type="component" value="Unassembled WGS sequence"/>
</dbReference>
<keyword evidence="4 10" id="KW-0067">ATP-binding</keyword>
<dbReference type="PROSITE" id="PS50893">
    <property type="entry name" value="ABC_TRANSPORTER_2"/>
    <property type="match status" value="1"/>
</dbReference>
<evidence type="ECO:0000256" key="5">
    <source>
        <dbReference type="ARBA" id="ARBA00022989"/>
    </source>
</evidence>
<dbReference type="InterPro" id="IPR036640">
    <property type="entry name" value="ABC1_TM_sf"/>
</dbReference>
<dbReference type="RefSeq" id="WP_077573843.1">
    <property type="nucleotide sequence ID" value="NZ_MOBZ01000020.1"/>
</dbReference>
<feature type="transmembrane region" description="Helical" evidence="7">
    <location>
        <begin position="284"/>
        <end position="301"/>
    </location>
</feature>
<dbReference type="InterPro" id="IPR027417">
    <property type="entry name" value="P-loop_NTPase"/>
</dbReference>
<proteinExistence type="predicted"/>
<feature type="transmembrane region" description="Helical" evidence="7">
    <location>
        <begin position="250"/>
        <end position="272"/>
    </location>
</feature>
<dbReference type="InterPro" id="IPR011918">
    <property type="entry name" value="ABC_MsbA_ATP-bd"/>
</dbReference>
<comment type="caution">
    <text evidence="10">The sequence shown here is derived from an EMBL/GenBank/DDBJ whole genome shotgun (WGS) entry which is preliminary data.</text>
</comment>
<sequence>MTPKLSSRHRRALRLTTRFLAPYRWQVIAALLALIVTAAVTLSMGQGIKLLVDRGFMTQSPHQLNQSIGIFMLMVLGLAVGTFARFYWVSWIGERCVADIRREVFNHLVYLHPGFYENNRSSEIQSRLTADTTLLQSVIGSSLSMFLRNLLMVIGGVILLFVTNAKLTSIVVIALPFVVAPILIFGRRVRNLSRLSQDRVADIGSYVSETLGQIKTVQAYNHQVQDERRFATTVEDAFDTARKRIFQRSWMITMVIVLVLGAVAVMLWVGGMDVIAGRITGGELAAFVFYSLIVGSAIGTLSEVIGELQRAAGAAERIAELLGSENIIQPPTTGLVTLPQRVRGELQLQEVRFSYPSRPESYAVNGLNLTIRAGETLALVGPSGAGKSTVYDLLLRFYDPVEGRILIDGVPLTSLDPLDLRRHFALVSQSPALFFGSVEENIRYGNPGATLEQVKDAAKIAHAHDFIEKMPNGYQTHLGDGGLGLSGGQRQRLAIARALLVDAPILLLDEATSALDAQSEHLIQEALPSLMQNRTTLVIAHRLATVKNADRIAVMDQGKLVAIGTHQELIASNPLYARLAALQFNDGKVTVDQV</sequence>
<protein>
    <submittedName>
        <fullName evidence="10">ABC transporter ATP-binding protein</fullName>
    </submittedName>
</protein>
<keyword evidence="3" id="KW-0547">Nucleotide-binding</keyword>
<dbReference type="PROSITE" id="PS50929">
    <property type="entry name" value="ABC_TM1F"/>
    <property type="match status" value="1"/>
</dbReference>
<organism evidence="10 11">
    <name type="scientific">Pseudomonas fluorescens</name>
    <dbReference type="NCBI Taxonomy" id="294"/>
    <lineage>
        <taxon>Bacteria</taxon>
        <taxon>Pseudomonadati</taxon>
        <taxon>Pseudomonadota</taxon>
        <taxon>Gammaproteobacteria</taxon>
        <taxon>Pseudomonadales</taxon>
        <taxon>Pseudomonadaceae</taxon>
        <taxon>Pseudomonas</taxon>
    </lineage>
</organism>
<evidence type="ECO:0000256" key="6">
    <source>
        <dbReference type="ARBA" id="ARBA00023136"/>
    </source>
</evidence>
<dbReference type="InterPro" id="IPR003593">
    <property type="entry name" value="AAA+_ATPase"/>
</dbReference>
<dbReference type="InterPro" id="IPR003439">
    <property type="entry name" value="ABC_transporter-like_ATP-bd"/>
</dbReference>
<dbReference type="Pfam" id="PF00005">
    <property type="entry name" value="ABC_tran"/>
    <property type="match status" value="1"/>
</dbReference>
<evidence type="ECO:0000256" key="7">
    <source>
        <dbReference type="SAM" id="Phobius"/>
    </source>
</evidence>
<evidence type="ECO:0000256" key="2">
    <source>
        <dbReference type="ARBA" id="ARBA00022692"/>
    </source>
</evidence>
<evidence type="ECO:0000259" key="8">
    <source>
        <dbReference type="PROSITE" id="PS50893"/>
    </source>
</evidence>
<keyword evidence="2 7" id="KW-0812">Transmembrane</keyword>
<dbReference type="PANTHER" id="PTHR43394">
    <property type="entry name" value="ATP-DEPENDENT PERMEASE MDL1, MITOCHONDRIAL"/>
    <property type="match status" value="1"/>
</dbReference>
<dbReference type="SUPFAM" id="SSF52540">
    <property type="entry name" value="P-loop containing nucleoside triphosphate hydrolases"/>
    <property type="match status" value="1"/>
</dbReference>
<dbReference type="FunFam" id="3.40.50.300:FF:000218">
    <property type="entry name" value="Multidrug ABC transporter ATP-binding protein"/>
    <property type="match status" value="1"/>
</dbReference>
<reference evidence="10 11" key="1">
    <citation type="submission" date="2016-10" db="EMBL/GenBank/DDBJ databases">
        <title>Comparative genome analysis of multiple Pseudomonas spp. focuses on biocontrol and plant growth promoting traits.</title>
        <authorList>
            <person name="Tao X.-Y."/>
            <person name="Taylor C.G."/>
        </authorList>
    </citation>
    <scope>NUCLEOTIDE SEQUENCE [LARGE SCALE GENOMIC DNA]</scope>
    <source>
        <strain evidence="10 11">36G2</strain>
    </source>
</reference>
<keyword evidence="5 7" id="KW-1133">Transmembrane helix</keyword>
<feature type="transmembrane region" description="Helical" evidence="7">
    <location>
        <begin position="145"/>
        <end position="162"/>
    </location>
</feature>
<feature type="transmembrane region" description="Helical" evidence="7">
    <location>
        <begin position="69"/>
        <end position="88"/>
    </location>
</feature>
<dbReference type="GO" id="GO:0090374">
    <property type="term" value="P:oligopeptide export from mitochondrion"/>
    <property type="evidence" value="ECO:0007669"/>
    <property type="project" value="TreeGrafter"/>
</dbReference>
<dbReference type="GO" id="GO:0005886">
    <property type="term" value="C:plasma membrane"/>
    <property type="evidence" value="ECO:0007669"/>
    <property type="project" value="UniProtKB-SubCell"/>
</dbReference>
<evidence type="ECO:0000313" key="11">
    <source>
        <dbReference type="Proteomes" id="UP000283619"/>
    </source>
</evidence>
<accession>A0A423NZB2</accession>
<dbReference type="InterPro" id="IPR017871">
    <property type="entry name" value="ABC_transporter-like_CS"/>
</dbReference>
<dbReference type="NCBIfam" id="TIGR02204">
    <property type="entry name" value="MsbA_rel"/>
    <property type="match status" value="1"/>
</dbReference>
<evidence type="ECO:0000256" key="3">
    <source>
        <dbReference type="ARBA" id="ARBA00022741"/>
    </source>
</evidence>
<evidence type="ECO:0000256" key="4">
    <source>
        <dbReference type="ARBA" id="ARBA00022840"/>
    </source>
</evidence>
<keyword evidence="6 7" id="KW-0472">Membrane</keyword>
<evidence type="ECO:0000256" key="1">
    <source>
        <dbReference type="ARBA" id="ARBA00004651"/>
    </source>
</evidence>
<comment type="subcellular location">
    <subcellularLocation>
        <location evidence="1">Cell membrane</location>
        <topology evidence="1">Multi-pass membrane protein</topology>
    </subcellularLocation>
</comment>
<dbReference type="GO" id="GO:0015421">
    <property type="term" value="F:ABC-type oligopeptide transporter activity"/>
    <property type="evidence" value="ECO:0007669"/>
    <property type="project" value="TreeGrafter"/>
</dbReference>
<dbReference type="GO" id="GO:0005524">
    <property type="term" value="F:ATP binding"/>
    <property type="evidence" value="ECO:0007669"/>
    <property type="project" value="UniProtKB-KW"/>
</dbReference>
<dbReference type="SMART" id="SM00382">
    <property type="entry name" value="AAA"/>
    <property type="match status" value="1"/>
</dbReference>